<reference evidence="3" key="1">
    <citation type="submission" date="2023-07" db="EMBL/GenBank/DDBJ databases">
        <title>Genome content predicts the carbon catabolic preferences of heterotrophic bacteria.</title>
        <authorList>
            <person name="Gralka M."/>
        </authorList>
    </citation>
    <scope>NUCLEOTIDE SEQUENCE</scope>
    <source>
        <strain evidence="3">F2M12</strain>
    </source>
</reference>
<dbReference type="AlphaFoldDB" id="A0AAW7Z749"/>
<proteinExistence type="predicted"/>
<evidence type="ECO:0000256" key="2">
    <source>
        <dbReference type="SAM" id="Coils"/>
    </source>
</evidence>
<gene>
    <name evidence="3" type="ORF">Q4527_17300</name>
</gene>
<dbReference type="PANTHER" id="PTHR12558">
    <property type="entry name" value="CELL DIVISION CYCLE 16,23,27"/>
    <property type="match status" value="1"/>
</dbReference>
<dbReference type="Pfam" id="PF13181">
    <property type="entry name" value="TPR_8"/>
    <property type="match status" value="1"/>
</dbReference>
<dbReference type="SUPFAM" id="SSF81901">
    <property type="entry name" value="HCP-like"/>
    <property type="match status" value="1"/>
</dbReference>
<feature type="coiled-coil region" evidence="2">
    <location>
        <begin position="679"/>
        <end position="706"/>
    </location>
</feature>
<dbReference type="Gene3D" id="1.25.40.10">
    <property type="entry name" value="Tetratricopeptide repeat domain"/>
    <property type="match status" value="6"/>
</dbReference>
<dbReference type="EMBL" id="JAUOQI010000016">
    <property type="protein sequence ID" value="MDO6579163.1"/>
    <property type="molecule type" value="Genomic_DNA"/>
</dbReference>
<feature type="repeat" description="TPR" evidence="1">
    <location>
        <begin position="711"/>
        <end position="744"/>
    </location>
</feature>
<dbReference type="SMART" id="SM00028">
    <property type="entry name" value="TPR"/>
    <property type="match status" value="10"/>
</dbReference>
<dbReference type="PROSITE" id="PS50005">
    <property type="entry name" value="TPR"/>
    <property type="match status" value="2"/>
</dbReference>
<protein>
    <submittedName>
        <fullName evidence="3">Tetratricopeptide repeat protein</fullName>
    </submittedName>
</protein>
<comment type="caution">
    <text evidence="3">The sequence shown here is derived from an EMBL/GenBank/DDBJ whole genome shotgun (WGS) entry which is preliminary data.</text>
</comment>
<keyword evidence="2" id="KW-0175">Coiled coil</keyword>
<dbReference type="InterPro" id="IPR019734">
    <property type="entry name" value="TPR_rpt"/>
</dbReference>
<dbReference type="SUPFAM" id="SSF48452">
    <property type="entry name" value="TPR-like"/>
    <property type="match status" value="4"/>
</dbReference>
<organism evidence="3 4">
    <name type="scientific">Alteromonas stellipolaris</name>
    <dbReference type="NCBI Taxonomy" id="233316"/>
    <lineage>
        <taxon>Bacteria</taxon>
        <taxon>Pseudomonadati</taxon>
        <taxon>Pseudomonadota</taxon>
        <taxon>Gammaproteobacteria</taxon>
        <taxon>Alteromonadales</taxon>
        <taxon>Alteromonadaceae</taxon>
        <taxon>Alteromonas/Salinimonas group</taxon>
        <taxon>Alteromonas</taxon>
    </lineage>
</organism>
<accession>A0AAW7Z749</accession>
<sequence>MYYNRIVIITLMFLLFSISSNAIEVEEQYFESALESMSQNDTESAYIHLKNALAANPSHVPSKILMGKILYKKGFFDAALQELHDAEQLGADKNLTAVTIARALLVLKSYSRILSIDTASLKQDIAFEVLLIKSSAQHQSPKPKEAIQYLNQANELQPNSLRVLQTYASHYLNLNDFERAKSYIQKASSKYGENPQTLHLRGQLAYRQGNTQEAVSFLERAHSLSAENPIIMRSLASAYMAIDNNDDALKIVQTIVDQTPGDPYVKLLLGQLRAKNNQTEIAKQVFDELLAALTLLPEDIMQSSQELQFINAFASYLNEDYESAVKAFSTYLANNEDSVKALALLTDTYIKLDTPKDALTLLDRRQTLVTRNIPLTVTLCNLFIENNRSFKCDRLIEQAEFIHGPQATFSYVRMNSLIERSRFDDALSVFNETFSEAQDEKLKLLGIQLKMQTSSYQAALDDIKDLYPTTEDMNRLKLLEAKVQDSWGNLEAAKAITQEIVKHNPNAPGALILHTEVLLKLNEVDEALVIAEQLFQRNPNLAHTLLLGEALAKSNNIEAALSLLIAAKRDIPQSTPISGLLLEIYINSEQHENALIEVGELLKQNRLDQTALVAKASLLTKMGQYEKARLALNILYGLWSDNPRLLVKLSKLQINANDLTGARTSLTDAKTIAPDSVTIALEEAKLNLMANQLDGLEKTIDAIQAKAPNSPEVYLLAGNFYNATNDKQKAFSAFSHAFELDPHTSIHAASLFQSASSEIMFIAFEELMLPYVEKYPNAYFHKRLLADFYLIQGEHDNAKTLYEFLSKIEALFDKATVLNNLAYIETKDDLPRALKYAEEALSLSPNTPQILDTYGWVLARQGNYTEALPNLRKAYSFDAVDPNIMYHLGFVLFKQGKHQQAKVELANALASDLPFAEKEEARALFNSL</sequence>
<dbReference type="InterPro" id="IPR011990">
    <property type="entry name" value="TPR-like_helical_dom_sf"/>
</dbReference>
<evidence type="ECO:0000256" key="1">
    <source>
        <dbReference type="PROSITE-ProRule" id="PRU00339"/>
    </source>
</evidence>
<feature type="repeat" description="TPR" evidence="1">
    <location>
        <begin position="195"/>
        <end position="228"/>
    </location>
</feature>
<dbReference type="PANTHER" id="PTHR12558:SF13">
    <property type="entry name" value="CELL DIVISION CYCLE PROTEIN 27 HOMOLOG"/>
    <property type="match status" value="1"/>
</dbReference>
<evidence type="ECO:0000313" key="4">
    <source>
        <dbReference type="Proteomes" id="UP001170717"/>
    </source>
</evidence>
<dbReference type="Pfam" id="PF13414">
    <property type="entry name" value="TPR_11"/>
    <property type="match status" value="1"/>
</dbReference>
<keyword evidence="1" id="KW-0802">TPR repeat</keyword>
<dbReference type="Pfam" id="PF14559">
    <property type="entry name" value="TPR_19"/>
    <property type="match status" value="2"/>
</dbReference>
<name>A0AAW7Z749_9ALTE</name>
<dbReference type="Proteomes" id="UP001170717">
    <property type="component" value="Unassembled WGS sequence"/>
</dbReference>
<evidence type="ECO:0000313" key="3">
    <source>
        <dbReference type="EMBL" id="MDO6579163.1"/>
    </source>
</evidence>
<dbReference type="RefSeq" id="WP_061997828.1">
    <property type="nucleotide sequence ID" value="NZ_JAUOQI010000016.1"/>
</dbReference>
<dbReference type="Pfam" id="PF13432">
    <property type="entry name" value="TPR_16"/>
    <property type="match status" value="1"/>
</dbReference>